<dbReference type="Gene3D" id="2.130.10.10">
    <property type="entry name" value="YVTN repeat-like/Quinoprotein amine dehydrogenase"/>
    <property type="match status" value="1"/>
</dbReference>
<accession>A0AA39Y6K0</accession>
<dbReference type="Pfam" id="PF00400">
    <property type="entry name" value="WD40"/>
    <property type="match status" value="1"/>
</dbReference>
<gene>
    <name evidence="4" type="ORF">B0T16DRAFT_493016</name>
</gene>
<keyword evidence="5" id="KW-1185">Reference proteome</keyword>
<comment type="caution">
    <text evidence="4">The sequence shown here is derived from an EMBL/GenBank/DDBJ whole genome shotgun (WGS) entry which is preliminary data.</text>
</comment>
<sequence length="329" mass="35366">MAYSAFTHGKVGSAFNKTITGNLENDIVFPAGPEDTISSVRWSPSNKHLAAASWDGKVYVYDVSLPKTANTIKGVTTISSEGDVPFFDCDFDAQGTLLAAVGASHTLSILDTTTDQTSTRPTGHTKPIRTVRFAQPIAIVPCGERIYIMDAGRNGHLVLSTADNVLHVFDLAGGNNPAKAVETRKIPWGGNTKCLAVSNVAAPPHLARRREEGEKTWIVGIEGRAAIQKVVSNPADTKYEYTFKCHRDTLESPTHNDPDARTTNVFTVNALAFHTSERPVMATAGSDGSFVFWDIGNKQRLKAFPKVGGDGVVTSCTFSANGEMFAYAV</sequence>
<evidence type="ECO:0000256" key="1">
    <source>
        <dbReference type="ARBA" id="ARBA00022574"/>
    </source>
</evidence>
<dbReference type="SMART" id="SM00320">
    <property type="entry name" value="WD40"/>
    <property type="match status" value="3"/>
</dbReference>
<dbReference type="Proteomes" id="UP001174936">
    <property type="component" value="Unassembled WGS sequence"/>
</dbReference>
<evidence type="ECO:0000313" key="4">
    <source>
        <dbReference type="EMBL" id="KAK0645956.1"/>
    </source>
</evidence>
<evidence type="ECO:0000313" key="5">
    <source>
        <dbReference type="Proteomes" id="UP001174936"/>
    </source>
</evidence>
<proteinExistence type="predicted"/>
<dbReference type="InterPro" id="IPR036322">
    <property type="entry name" value="WD40_repeat_dom_sf"/>
</dbReference>
<protein>
    <submittedName>
        <fullName evidence="4">WD40-repeat-containing domain protein</fullName>
    </submittedName>
</protein>
<dbReference type="PROSITE" id="PS50082">
    <property type="entry name" value="WD_REPEATS_2"/>
    <property type="match status" value="1"/>
</dbReference>
<name>A0AA39Y6K0_9PEZI</name>
<dbReference type="SUPFAM" id="SSF50978">
    <property type="entry name" value="WD40 repeat-like"/>
    <property type="match status" value="1"/>
</dbReference>
<organism evidence="4 5">
    <name type="scientific">Cercophora newfieldiana</name>
    <dbReference type="NCBI Taxonomy" id="92897"/>
    <lineage>
        <taxon>Eukaryota</taxon>
        <taxon>Fungi</taxon>
        <taxon>Dikarya</taxon>
        <taxon>Ascomycota</taxon>
        <taxon>Pezizomycotina</taxon>
        <taxon>Sordariomycetes</taxon>
        <taxon>Sordariomycetidae</taxon>
        <taxon>Sordariales</taxon>
        <taxon>Lasiosphaeriaceae</taxon>
        <taxon>Cercophora</taxon>
    </lineage>
</organism>
<keyword evidence="2" id="KW-0677">Repeat</keyword>
<reference evidence="4" key="1">
    <citation type="submission" date="2023-06" db="EMBL/GenBank/DDBJ databases">
        <title>Genome-scale phylogeny and comparative genomics of the fungal order Sordariales.</title>
        <authorList>
            <consortium name="Lawrence Berkeley National Laboratory"/>
            <person name="Hensen N."/>
            <person name="Bonometti L."/>
            <person name="Westerberg I."/>
            <person name="Brannstrom I.O."/>
            <person name="Guillou S."/>
            <person name="Cros-Aarteil S."/>
            <person name="Calhoun S."/>
            <person name="Haridas S."/>
            <person name="Kuo A."/>
            <person name="Mondo S."/>
            <person name="Pangilinan J."/>
            <person name="Riley R."/>
            <person name="Labutti K."/>
            <person name="Andreopoulos B."/>
            <person name="Lipzen A."/>
            <person name="Chen C."/>
            <person name="Yanf M."/>
            <person name="Daum C."/>
            <person name="Ng V."/>
            <person name="Clum A."/>
            <person name="Steindorff A."/>
            <person name="Ohm R."/>
            <person name="Martin F."/>
            <person name="Silar P."/>
            <person name="Natvig D."/>
            <person name="Lalanne C."/>
            <person name="Gautier V."/>
            <person name="Ament-Velasquez S.L."/>
            <person name="Kruys A."/>
            <person name="Hutchinson M.I."/>
            <person name="Powell A.J."/>
            <person name="Barry K."/>
            <person name="Miller A.N."/>
            <person name="Grigoriev I.V."/>
            <person name="Debuchy R."/>
            <person name="Gladieux P."/>
            <person name="Thoren M.H."/>
            <person name="Johannesson H."/>
        </authorList>
    </citation>
    <scope>NUCLEOTIDE SEQUENCE</scope>
    <source>
        <strain evidence="4">SMH2532-1</strain>
    </source>
</reference>
<dbReference type="EMBL" id="JAULSV010000004">
    <property type="protein sequence ID" value="KAK0645956.1"/>
    <property type="molecule type" value="Genomic_DNA"/>
</dbReference>
<dbReference type="InterPro" id="IPR001680">
    <property type="entry name" value="WD40_rpt"/>
</dbReference>
<evidence type="ECO:0000256" key="3">
    <source>
        <dbReference type="PROSITE-ProRule" id="PRU00221"/>
    </source>
</evidence>
<evidence type="ECO:0000256" key="2">
    <source>
        <dbReference type="ARBA" id="ARBA00022737"/>
    </source>
</evidence>
<keyword evidence="1 3" id="KW-0853">WD repeat</keyword>
<feature type="repeat" description="WD" evidence="3">
    <location>
        <begin position="30"/>
        <end position="71"/>
    </location>
</feature>
<dbReference type="AlphaFoldDB" id="A0AA39Y6K0"/>
<dbReference type="PANTHER" id="PTHR10971">
    <property type="entry name" value="MRNA EXPORT FACTOR AND BUB3"/>
    <property type="match status" value="1"/>
</dbReference>
<dbReference type="InterPro" id="IPR015943">
    <property type="entry name" value="WD40/YVTN_repeat-like_dom_sf"/>
</dbReference>